<reference evidence="1 2" key="1">
    <citation type="journal article" date="2024" name="G3 (Bethesda)">
        <title>Genome assembly of Hibiscus sabdariffa L. provides insights into metabolisms of medicinal natural products.</title>
        <authorList>
            <person name="Kim T."/>
        </authorList>
    </citation>
    <scope>NUCLEOTIDE SEQUENCE [LARGE SCALE GENOMIC DNA]</scope>
    <source>
        <strain evidence="1">TK-2024</strain>
        <tissue evidence="1">Old leaves</tissue>
    </source>
</reference>
<sequence>MKKDKRIRTYGRPPFASLHSMLLKSKKETEWTGSRKFSYRNGSRGLVVLPTLGTPSSDPSLWAKIVKERRASTQLRQPREHLSLYFWNEIGTSDKINFDSHVAKKATSSSGSLCLSPASIFWACQDKGSNSLNLWRTQEAKCAHFSQIAFELVLNRRVANRRDR</sequence>
<keyword evidence="2" id="KW-1185">Reference proteome</keyword>
<dbReference type="Proteomes" id="UP001396334">
    <property type="component" value="Unassembled WGS sequence"/>
</dbReference>
<name>A0ABR2NY34_9ROSI</name>
<accession>A0ABR2NY34</accession>
<dbReference type="EMBL" id="JBBPBN010000091">
    <property type="protein sequence ID" value="KAK8980912.1"/>
    <property type="molecule type" value="Genomic_DNA"/>
</dbReference>
<gene>
    <name evidence="1" type="ORF">V6N11_048041</name>
</gene>
<evidence type="ECO:0000313" key="2">
    <source>
        <dbReference type="Proteomes" id="UP001396334"/>
    </source>
</evidence>
<protein>
    <submittedName>
        <fullName evidence="1">Uncharacterized protein</fullName>
    </submittedName>
</protein>
<organism evidence="1 2">
    <name type="scientific">Hibiscus sabdariffa</name>
    <name type="common">roselle</name>
    <dbReference type="NCBI Taxonomy" id="183260"/>
    <lineage>
        <taxon>Eukaryota</taxon>
        <taxon>Viridiplantae</taxon>
        <taxon>Streptophyta</taxon>
        <taxon>Embryophyta</taxon>
        <taxon>Tracheophyta</taxon>
        <taxon>Spermatophyta</taxon>
        <taxon>Magnoliopsida</taxon>
        <taxon>eudicotyledons</taxon>
        <taxon>Gunneridae</taxon>
        <taxon>Pentapetalae</taxon>
        <taxon>rosids</taxon>
        <taxon>malvids</taxon>
        <taxon>Malvales</taxon>
        <taxon>Malvaceae</taxon>
        <taxon>Malvoideae</taxon>
        <taxon>Hibiscus</taxon>
    </lineage>
</organism>
<proteinExistence type="predicted"/>
<comment type="caution">
    <text evidence="1">The sequence shown here is derived from an EMBL/GenBank/DDBJ whole genome shotgun (WGS) entry which is preliminary data.</text>
</comment>
<evidence type="ECO:0000313" key="1">
    <source>
        <dbReference type="EMBL" id="KAK8980912.1"/>
    </source>
</evidence>